<dbReference type="AlphaFoldDB" id="A0A3S5CRZ2"/>
<gene>
    <name evidence="1" type="ORF">PXEA_LOCUS36676</name>
</gene>
<protein>
    <submittedName>
        <fullName evidence="1">Uncharacterized protein</fullName>
    </submittedName>
</protein>
<evidence type="ECO:0000313" key="1">
    <source>
        <dbReference type="EMBL" id="VEL43236.1"/>
    </source>
</evidence>
<evidence type="ECO:0000313" key="2">
    <source>
        <dbReference type="Proteomes" id="UP000784294"/>
    </source>
</evidence>
<reference evidence="1" key="1">
    <citation type="submission" date="2018-11" db="EMBL/GenBank/DDBJ databases">
        <authorList>
            <consortium name="Pathogen Informatics"/>
        </authorList>
    </citation>
    <scope>NUCLEOTIDE SEQUENCE</scope>
</reference>
<dbReference type="Proteomes" id="UP000784294">
    <property type="component" value="Unassembled WGS sequence"/>
</dbReference>
<dbReference type="EMBL" id="CAAALY010279807">
    <property type="protein sequence ID" value="VEL43236.1"/>
    <property type="molecule type" value="Genomic_DNA"/>
</dbReference>
<sequence length="69" mass="7833">MADSPGAQRRRILEEVFDDMPVSFFELPPTLPPPPDFSKRKATSRVEPIYVNQLVKEANSPEERLCSDS</sequence>
<accession>A0A3S5CRZ2</accession>
<keyword evidence="2" id="KW-1185">Reference proteome</keyword>
<name>A0A3S5CRZ2_9PLAT</name>
<proteinExistence type="predicted"/>
<comment type="caution">
    <text evidence="1">The sequence shown here is derived from an EMBL/GenBank/DDBJ whole genome shotgun (WGS) entry which is preliminary data.</text>
</comment>
<organism evidence="1 2">
    <name type="scientific">Protopolystoma xenopodis</name>
    <dbReference type="NCBI Taxonomy" id="117903"/>
    <lineage>
        <taxon>Eukaryota</taxon>
        <taxon>Metazoa</taxon>
        <taxon>Spiralia</taxon>
        <taxon>Lophotrochozoa</taxon>
        <taxon>Platyhelminthes</taxon>
        <taxon>Monogenea</taxon>
        <taxon>Polyopisthocotylea</taxon>
        <taxon>Polystomatidea</taxon>
        <taxon>Polystomatidae</taxon>
        <taxon>Protopolystoma</taxon>
    </lineage>
</organism>